<name>A0A8D8U120_9HEMI</name>
<proteinExistence type="predicted"/>
<organism evidence="2">
    <name type="scientific">Cacopsylla melanoneura</name>
    <dbReference type="NCBI Taxonomy" id="428564"/>
    <lineage>
        <taxon>Eukaryota</taxon>
        <taxon>Metazoa</taxon>
        <taxon>Ecdysozoa</taxon>
        <taxon>Arthropoda</taxon>
        <taxon>Hexapoda</taxon>
        <taxon>Insecta</taxon>
        <taxon>Pterygota</taxon>
        <taxon>Neoptera</taxon>
        <taxon>Paraneoptera</taxon>
        <taxon>Hemiptera</taxon>
        <taxon>Sternorrhyncha</taxon>
        <taxon>Psylloidea</taxon>
        <taxon>Psyllidae</taxon>
        <taxon>Psyllinae</taxon>
        <taxon>Cacopsylla</taxon>
    </lineage>
</organism>
<feature type="region of interest" description="Disordered" evidence="1">
    <location>
        <begin position="1"/>
        <end position="113"/>
    </location>
</feature>
<dbReference type="EMBL" id="HBUF01327312">
    <property type="protein sequence ID" value="CAG6696105.1"/>
    <property type="molecule type" value="Transcribed_RNA"/>
</dbReference>
<reference evidence="2" key="1">
    <citation type="submission" date="2021-05" db="EMBL/GenBank/DDBJ databases">
        <authorList>
            <person name="Alioto T."/>
            <person name="Alioto T."/>
            <person name="Gomez Garrido J."/>
        </authorList>
    </citation>
    <scope>NUCLEOTIDE SEQUENCE</scope>
</reference>
<dbReference type="AlphaFoldDB" id="A0A8D8U120"/>
<dbReference type="EMBL" id="HBUF01327313">
    <property type="protein sequence ID" value="CAG6696106.1"/>
    <property type="molecule type" value="Transcribed_RNA"/>
</dbReference>
<dbReference type="EMBL" id="HBUF01327314">
    <property type="protein sequence ID" value="CAG6696107.1"/>
    <property type="molecule type" value="Transcribed_RNA"/>
</dbReference>
<evidence type="ECO:0000256" key="1">
    <source>
        <dbReference type="SAM" id="MobiDB-lite"/>
    </source>
</evidence>
<sequence length="113" mass="12473">MDTPSVVSHRLRGRIAQEEEEDVDKLKSGAAGKTAESNGPGASKRFPRSAERVVRQLIPEGRKRRRQLDPRGKAGPGRAARVSRRVKMSPSKKPLDTPRKPGISPKVSKRSKK</sequence>
<evidence type="ECO:0000313" key="2">
    <source>
        <dbReference type="EMBL" id="CAG6696105.1"/>
    </source>
</evidence>
<protein>
    <submittedName>
        <fullName evidence="2">Uncharacterized protein</fullName>
    </submittedName>
</protein>
<accession>A0A8D8U120</accession>